<sequence length="115" mass="12470">MLHCRAWAVALIALLVLSVASAAKRYPAVRAQRTLRTPECHRRPSQASPETSQSTSSGIQAFRAPTRALRISTGVPGKLRMIIRTARSNEASHNGVTRKVPLQTPANQRGAHPAQ</sequence>
<keyword evidence="2" id="KW-0732">Signal</keyword>
<accession>A0A090XDY2</accession>
<evidence type="ECO:0000256" key="2">
    <source>
        <dbReference type="SAM" id="SignalP"/>
    </source>
</evidence>
<evidence type="ECO:0000313" key="3">
    <source>
        <dbReference type="EMBL" id="JAC91913.1"/>
    </source>
</evidence>
<feature type="signal peptide" evidence="2">
    <location>
        <begin position="1"/>
        <end position="22"/>
    </location>
</feature>
<dbReference type="AlphaFoldDB" id="A0A090XDY2"/>
<dbReference type="EMBL" id="GBIH01002797">
    <property type="protein sequence ID" value="JAC91913.1"/>
    <property type="molecule type" value="mRNA"/>
</dbReference>
<name>A0A090XDY2_IXORI</name>
<organism evidence="3">
    <name type="scientific">Ixodes ricinus</name>
    <name type="common">Common tick</name>
    <name type="synonym">Acarus ricinus</name>
    <dbReference type="NCBI Taxonomy" id="34613"/>
    <lineage>
        <taxon>Eukaryota</taxon>
        <taxon>Metazoa</taxon>
        <taxon>Ecdysozoa</taxon>
        <taxon>Arthropoda</taxon>
        <taxon>Chelicerata</taxon>
        <taxon>Arachnida</taxon>
        <taxon>Acari</taxon>
        <taxon>Parasitiformes</taxon>
        <taxon>Ixodida</taxon>
        <taxon>Ixodoidea</taxon>
        <taxon>Ixodidae</taxon>
        <taxon>Ixodinae</taxon>
        <taxon>Ixodes</taxon>
    </lineage>
</organism>
<proteinExistence type="evidence at transcript level"/>
<feature type="compositionally biased region" description="Polar residues" evidence="1">
    <location>
        <begin position="45"/>
        <end position="59"/>
    </location>
</feature>
<feature type="region of interest" description="Disordered" evidence="1">
    <location>
        <begin position="87"/>
        <end position="115"/>
    </location>
</feature>
<reference evidence="3" key="1">
    <citation type="journal article" date="2015" name="PLoS Negl. Trop. Dis.">
        <title>Deep Sequencing Analysis of the Ixodes ricinus Haemocytome.</title>
        <authorList>
            <person name="Kotsyfakis M."/>
            <person name="Kopacek P."/>
            <person name="Franta Z."/>
            <person name="Pedra J.H."/>
            <person name="Ribeiro J.M."/>
        </authorList>
    </citation>
    <scope>NUCLEOTIDE SEQUENCE</scope>
</reference>
<feature type="chain" id="PRO_5001866812" description="Secreted protein" evidence="2">
    <location>
        <begin position="23"/>
        <end position="115"/>
    </location>
</feature>
<protein>
    <recommendedName>
        <fullName evidence="4">Secreted protein</fullName>
    </recommendedName>
</protein>
<feature type="region of interest" description="Disordered" evidence="1">
    <location>
        <begin position="33"/>
        <end position="65"/>
    </location>
</feature>
<evidence type="ECO:0000256" key="1">
    <source>
        <dbReference type="SAM" id="MobiDB-lite"/>
    </source>
</evidence>
<evidence type="ECO:0008006" key="4">
    <source>
        <dbReference type="Google" id="ProtNLM"/>
    </source>
</evidence>